<accession>D4E6Z3</accession>
<name>D4E6Z3_SEROD</name>
<dbReference type="AlphaFoldDB" id="D4E6Z3"/>
<dbReference type="HOGENOM" id="CLU_3221966_0_0_6"/>
<evidence type="ECO:0000313" key="1">
    <source>
        <dbReference type="EMBL" id="EFE94369.1"/>
    </source>
</evidence>
<protein>
    <submittedName>
        <fullName evidence="1">Uncharacterized protein</fullName>
    </submittedName>
</protein>
<evidence type="ECO:0000313" key="2">
    <source>
        <dbReference type="Proteomes" id="UP000005723"/>
    </source>
</evidence>
<proteinExistence type="predicted"/>
<gene>
    <name evidence="1" type="ORF">HMPREF0758_3943</name>
</gene>
<organism evidence="1 2">
    <name type="scientific">Serratia odorifera DSM 4582</name>
    <dbReference type="NCBI Taxonomy" id="667129"/>
    <lineage>
        <taxon>Bacteria</taxon>
        <taxon>Pseudomonadati</taxon>
        <taxon>Pseudomonadota</taxon>
        <taxon>Gammaproteobacteria</taxon>
        <taxon>Enterobacterales</taxon>
        <taxon>Yersiniaceae</taxon>
        <taxon>Serratia</taxon>
    </lineage>
</organism>
<keyword evidence="2" id="KW-1185">Reference proteome</keyword>
<dbReference type="STRING" id="667129.HMPREF0758_3943"/>
<reference evidence="1 2" key="1">
    <citation type="submission" date="2010-01" db="EMBL/GenBank/DDBJ databases">
        <authorList>
            <person name="Muzny D."/>
            <person name="Qin X."/>
            <person name="Deng J."/>
            <person name="Jiang H."/>
            <person name="Liu Y."/>
            <person name="Qu J."/>
            <person name="Song X.-Z."/>
            <person name="Zhang L."/>
            <person name="Thornton R."/>
            <person name="Coyle M."/>
            <person name="Francisco L."/>
            <person name="Jackson L."/>
            <person name="Javaid M."/>
            <person name="Korchina V."/>
            <person name="Kovar C."/>
            <person name="Mata R."/>
            <person name="Mathew T."/>
            <person name="Ngo R."/>
            <person name="Nguyen L."/>
            <person name="Nguyen N."/>
            <person name="Okwuonu G."/>
            <person name="Ongeri F."/>
            <person name="Pham C."/>
            <person name="Simmons D."/>
            <person name="Wilczek-Boney K."/>
            <person name="Hale W."/>
            <person name="Jakkamsetti A."/>
            <person name="Pham P."/>
            <person name="Ruth R."/>
            <person name="San Lucas F."/>
            <person name="Warren J."/>
            <person name="Zhang J."/>
            <person name="Zhao Z."/>
            <person name="Zhou C."/>
            <person name="Zhu D."/>
            <person name="Lee S."/>
            <person name="Bess C."/>
            <person name="Blankenburg K."/>
            <person name="Forbes L."/>
            <person name="Fu Q."/>
            <person name="Gubbala S."/>
            <person name="Hirani K."/>
            <person name="Jayaseelan J.C."/>
            <person name="Lara F."/>
            <person name="Munidasa M."/>
            <person name="Palculict T."/>
            <person name="Patil S."/>
            <person name="Pu L.-L."/>
            <person name="Saada N."/>
            <person name="Tang L."/>
            <person name="Weissenberger G."/>
            <person name="Zhu Y."/>
            <person name="Hemphill L."/>
            <person name="Shang Y."/>
            <person name="Youmans B."/>
            <person name="Ayvaz T."/>
            <person name="Ross M."/>
            <person name="Santibanez J."/>
            <person name="Aqrawi P."/>
            <person name="Gross S."/>
            <person name="Joshi V."/>
            <person name="Fowler G."/>
            <person name="Nazareth L."/>
            <person name="Reid J."/>
            <person name="Worley K."/>
            <person name="Petrosino J."/>
            <person name="Highlander S."/>
            <person name="Gibbs R."/>
        </authorList>
    </citation>
    <scope>NUCLEOTIDE SEQUENCE [LARGE SCALE GENOMIC DNA]</scope>
    <source>
        <strain evidence="1 2">DSM 4582</strain>
    </source>
</reference>
<dbReference type="EMBL" id="ADBY01000054">
    <property type="protein sequence ID" value="EFE94369.1"/>
    <property type="molecule type" value="Genomic_DNA"/>
</dbReference>
<dbReference type="Proteomes" id="UP000005723">
    <property type="component" value="Unassembled WGS sequence"/>
</dbReference>
<comment type="caution">
    <text evidence="1">The sequence shown here is derived from an EMBL/GenBank/DDBJ whole genome shotgun (WGS) entry which is preliminary data.</text>
</comment>
<sequence length="44" mass="5285">MNLFIHLNFNHFTHYRTARPGGENAQPPRAFFAILNIHRKYLFL</sequence>